<sequence length="628" mass="66332">MASSRSIAAIAVFALVSSTYAWYNELPTCLDEFQPFVPVGCFDNGLPGEKEALSMKTDLPVTGMTTEICVAECKGNGFRYAGLAWYGSCYCGQTVDRATVDRSQCSLPCDGNKTETCGGDTQINVYQDPTFLPVNETIVDEYVGLGCYTDESSHGRALFYQQDLDIESVDTETCLKSCLTGGFPFAGTEYGQECYCGVVMGNETSQADASECAMTCKGNSSETCGGPNRLTLYVAKDLLSLQPCGYEPPENSTSSTASSTASSSSSSSVSSTSIITTSTSTASTSTTSTSTTSTSTTSVCTTSTTTSASITSTTTKVVSSTTSSAPLCTSTTITPPSCEFKCGKWCSSPLPDWSDSAGCLTAWSSCALQVTSCFKNAGWPDAMDCFNFVEWCSDIKGYCGSSCKGKTCGTKSECLEKSPPTNGQPGTTSTSVYPCTTIATTTKAASTTSSKPTSSKPTSSCPVPTPTGICKQPQNSRYGYDVGTPVGGIQLPVLTCNNLEAQYNAGNIFKLYTESDSTKCGSYPRSKYPEACADACKAQYDDCLDVYAEGCKVDGRTGGKSYGNGYGSRKTRRSSNPEVNDLETRNNNRFGESYDSATARCKQQYSDCLDANKGTKGDGKCAKYGEGW</sequence>
<dbReference type="PROSITE" id="PS51212">
    <property type="entry name" value="WSC"/>
    <property type="match status" value="2"/>
</dbReference>
<feature type="region of interest" description="Disordered" evidence="2">
    <location>
        <begin position="247"/>
        <end position="271"/>
    </location>
</feature>
<feature type="region of interest" description="Disordered" evidence="2">
    <location>
        <begin position="444"/>
        <end position="465"/>
    </location>
</feature>
<evidence type="ECO:0000256" key="3">
    <source>
        <dbReference type="SAM" id="SignalP"/>
    </source>
</evidence>
<feature type="signal peptide" evidence="3">
    <location>
        <begin position="1"/>
        <end position="21"/>
    </location>
</feature>
<evidence type="ECO:0000259" key="4">
    <source>
        <dbReference type="PROSITE" id="PS51212"/>
    </source>
</evidence>
<feature type="region of interest" description="Disordered" evidence="2">
    <location>
        <begin position="562"/>
        <end position="591"/>
    </location>
</feature>
<comment type="caution">
    <text evidence="5">The sequence shown here is derived from an EMBL/GenBank/DDBJ whole genome shotgun (WGS) entry which is preliminary data.</text>
</comment>
<dbReference type="SMART" id="SM00321">
    <property type="entry name" value="WSC"/>
    <property type="match status" value="2"/>
</dbReference>
<dbReference type="PANTHER" id="PTHR45964:SF5">
    <property type="entry name" value="WSCD FAMILY MEMBER CG9164"/>
    <property type="match status" value="1"/>
</dbReference>
<dbReference type="EMBL" id="JARVKF010000068">
    <property type="protein sequence ID" value="KAK9423652.1"/>
    <property type="molecule type" value="Genomic_DNA"/>
</dbReference>
<protein>
    <submittedName>
        <fullName evidence="5">WSC domain-containing protein</fullName>
    </submittedName>
</protein>
<keyword evidence="3" id="KW-0732">Signal</keyword>
<feature type="chain" id="PRO_5045047939" evidence="3">
    <location>
        <begin position="22"/>
        <end position="628"/>
    </location>
</feature>
<proteinExistence type="predicted"/>
<accession>A0ABR2V9Q7</accession>
<evidence type="ECO:0000256" key="1">
    <source>
        <dbReference type="ARBA" id="ARBA00022737"/>
    </source>
</evidence>
<feature type="domain" description="WSC" evidence="4">
    <location>
        <begin position="141"/>
        <end position="236"/>
    </location>
</feature>
<feature type="compositionally biased region" description="Low complexity" evidence="2">
    <location>
        <begin position="444"/>
        <end position="462"/>
    </location>
</feature>
<feature type="domain" description="WSC" evidence="4">
    <location>
        <begin position="35"/>
        <end position="129"/>
    </location>
</feature>
<dbReference type="PANTHER" id="PTHR45964">
    <property type="entry name" value="WSCD FAMILY MEMBER CG9164"/>
    <property type="match status" value="1"/>
</dbReference>
<dbReference type="Proteomes" id="UP001408356">
    <property type="component" value="Unassembled WGS sequence"/>
</dbReference>
<dbReference type="InterPro" id="IPR051589">
    <property type="entry name" value="Sialate-O-sulfotransferase"/>
</dbReference>
<evidence type="ECO:0000256" key="2">
    <source>
        <dbReference type="SAM" id="MobiDB-lite"/>
    </source>
</evidence>
<dbReference type="InterPro" id="IPR002889">
    <property type="entry name" value="WSC_carb-bd"/>
</dbReference>
<keyword evidence="1" id="KW-0677">Repeat</keyword>
<evidence type="ECO:0000313" key="6">
    <source>
        <dbReference type="Proteomes" id="UP001408356"/>
    </source>
</evidence>
<evidence type="ECO:0000313" key="5">
    <source>
        <dbReference type="EMBL" id="KAK9423652.1"/>
    </source>
</evidence>
<name>A0ABR2V9Q7_9PEZI</name>
<keyword evidence="6" id="KW-1185">Reference proteome</keyword>
<feature type="region of interest" description="Disordered" evidence="2">
    <location>
        <begin position="281"/>
        <end position="300"/>
    </location>
</feature>
<feature type="compositionally biased region" description="Low complexity" evidence="2">
    <location>
        <begin position="252"/>
        <end position="271"/>
    </location>
</feature>
<dbReference type="Pfam" id="PF01822">
    <property type="entry name" value="WSC"/>
    <property type="match status" value="2"/>
</dbReference>
<reference evidence="5 6" key="1">
    <citation type="journal article" date="2024" name="J. Plant Pathol.">
        <title>Sequence and assembly of the genome of Seiridium unicorne, isolate CBS 538.82, causal agent of cypress canker disease.</title>
        <authorList>
            <person name="Scali E."/>
            <person name="Rocca G.D."/>
            <person name="Danti R."/>
            <person name="Garbelotto M."/>
            <person name="Barberini S."/>
            <person name="Baroncelli R."/>
            <person name="Emiliani G."/>
        </authorList>
    </citation>
    <scope>NUCLEOTIDE SEQUENCE [LARGE SCALE GENOMIC DNA]</scope>
    <source>
        <strain evidence="5 6">BM-138-508</strain>
    </source>
</reference>
<gene>
    <name evidence="5" type="ORF">SUNI508_04133</name>
</gene>
<organism evidence="5 6">
    <name type="scientific">Seiridium unicorne</name>
    <dbReference type="NCBI Taxonomy" id="138068"/>
    <lineage>
        <taxon>Eukaryota</taxon>
        <taxon>Fungi</taxon>
        <taxon>Dikarya</taxon>
        <taxon>Ascomycota</taxon>
        <taxon>Pezizomycotina</taxon>
        <taxon>Sordariomycetes</taxon>
        <taxon>Xylariomycetidae</taxon>
        <taxon>Amphisphaeriales</taxon>
        <taxon>Sporocadaceae</taxon>
        <taxon>Seiridium</taxon>
    </lineage>
</organism>